<accession>A0A1F5I3J7</accession>
<reference evidence="1 2" key="1">
    <citation type="journal article" date="2016" name="Nat. Commun.">
        <title>Thousands of microbial genomes shed light on interconnected biogeochemical processes in an aquifer system.</title>
        <authorList>
            <person name="Anantharaman K."/>
            <person name="Brown C.T."/>
            <person name="Hug L.A."/>
            <person name="Sharon I."/>
            <person name="Castelle C.J."/>
            <person name="Probst A.J."/>
            <person name="Thomas B.C."/>
            <person name="Singh A."/>
            <person name="Wilkins M.J."/>
            <person name="Karaoz U."/>
            <person name="Brodie E.L."/>
            <person name="Williams K.H."/>
            <person name="Hubbard S.S."/>
            <person name="Banfield J.F."/>
        </authorList>
    </citation>
    <scope>NUCLEOTIDE SEQUENCE [LARGE SCALE GENOMIC DNA]</scope>
</reference>
<dbReference type="STRING" id="1797729.A3A60_02620"/>
<gene>
    <name evidence="1" type="ORF">A3A60_02620</name>
</gene>
<dbReference type="Gene3D" id="1.20.272.10">
    <property type="match status" value="1"/>
</dbReference>
<evidence type="ECO:0008006" key="3">
    <source>
        <dbReference type="Google" id="ProtNLM"/>
    </source>
</evidence>
<dbReference type="Proteomes" id="UP000179227">
    <property type="component" value="Unassembled WGS sequence"/>
</dbReference>
<organism evidence="1 2">
    <name type="scientific">Candidatus Curtissbacteria bacterium RIFCSPLOWO2_01_FULL_42_26</name>
    <dbReference type="NCBI Taxonomy" id="1797729"/>
    <lineage>
        <taxon>Bacteria</taxon>
        <taxon>Candidatus Curtissiibacteriota</taxon>
    </lineage>
</organism>
<protein>
    <recommendedName>
        <fullName evidence="3">DNA polymerase III delta N-terminal domain-containing protein</fullName>
    </recommendedName>
</protein>
<evidence type="ECO:0000313" key="1">
    <source>
        <dbReference type="EMBL" id="OGE10849.1"/>
    </source>
</evidence>
<sequence length="232" mass="26821">MIYILHGQDLSASYSHLQFLLNKYPNHNKVNFYPENSFEQFQNAILGQNLFNENELFVCQNYISDNKIKVSQLKKIAADKIIILWEEEKLAASQLKSSGDISILEFKLPSTLFQFLDSISPKSISPLIYIRKINDKTAIGWHLVYRILLLILAKQNLSCDSVETITKKTLAPWQWQKILSQAKNFQLTTLFQMYNSLLMVDLMKKQGKTEADDASLIELLLIKYLKPAQMLQ</sequence>
<comment type="caution">
    <text evidence="1">The sequence shown here is derived from an EMBL/GenBank/DDBJ whole genome shotgun (WGS) entry which is preliminary data.</text>
</comment>
<name>A0A1F5I3J7_9BACT</name>
<dbReference type="EMBL" id="MFBS01000006">
    <property type="protein sequence ID" value="OGE10849.1"/>
    <property type="molecule type" value="Genomic_DNA"/>
</dbReference>
<evidence type="ECO:0000313" key="2">
    <source>
        <dbReference type="Proteomes" id="UP000179227"/>
    </source>
</evidence>
<dbReference type="AlphaFoldDB" id="A0A1F5I3J7"/>
<proteinExistence type="predicted"/>